<keyword evidence="2" id="KW-1185">Reference proteome</keyword>
<accession>A0A4C1ZER6</accession>
<evidence type="ECO:0000313" key="1">
    <source>
        <dbReference type="EMBL" id="GBP86278.1"/>
    </source>
</evidence>
<dbReference type="AlphaFoldDB" id="A0A4C1ZER6"/>
<sequence>MFLKKGAEAQTAIDTRGNDMAIELTERKKQKINSTYNSITINLKLSEKYNMWSLSCRHADLKDGKVNTNAMQGAVNITLHSKEEKLTTPDGMWLWGSVNTSRPLTDFCYDEGDAFALKCTAGYSKNDGRKHTVTHYIWWLIVVICRALPQRPPTGQPVTYGNFHPVTIPHNDLYPVTYGNLHPVTIPITYNTTSIRSRMATSIRSTIPITSIQLSSSHVTSIRLQASIWLHKAMQN</sequence>
<gene>
    <name evidence="1" type="ORF">EVAR_56833_1</name>
</gene>
<protein>
    <submittedName>
        <fullName evidence="1">Uncharacterized protein</fullName>
    </submittedName>
</protein>
<evidence type="ECO:0000313" key="2">
    <source>
        <dbReference type="Proteomes" id="UP000299102"/>
    </source>
</evidence>
<name>A0A4C1ZER6_EUMVA</name>
<reference evidence="1 2" key="1">
    <citation type="journal article" date="2019" name="Commun. Biol.">
        <title>The bagworm genome reveals a unique fibroin gene that provides high tensile strength.</title>
        <authorList>
            <person name="Kono N."/>
            <person name="Nakamura H."/>
            <person name="Ohtoshi R."/>
            <person name="Tomita M."/>
            <person name="Numata K."/>
            <person name="Arakawa K."/>
        </authorList>
    </citation>
    <scope>NUCLEOTIDE SEQUENCE [LARGE SCALE GENOMIC DNA]</scope>
</reference>
<organism evidence="1 2">
    <name type="scientific">Eumeta variegata</name>
    <name type="common">Bagworm moth</name>
    <name type="synonym">Eumeta japonica</name>
    <dbReference type="NCBI Taxonomy" id="151549"/>
    <lineage>
        <taxon>Eukaryota</taxon>
        <taxon>Metazoa</taxon>
        <taxon>Ecdysozoa</taxon>
        <taxon>Arthropoda</taxon>
        <taxon>Hexapoda</taxon>
        <taxon>Insecta</taxon>
        <taxon>Pterygota</taxon>
        <taxon>Neoptera</taxon>
        <taxon>Endopterygota</taxon>
        <taxon>Lepidoptera</taxon>
        <taxon>Glossata</taxon>
        <taxon>Ditrysia</taxon>
        <taxon>Tineoidea</taxon>
        <taxon>Psychidae</taxon>
        <taxon>Oiketicinae</taxon>
        <taxon>Eumeta</taxon>
    </lineage>
</organism>
<comment type="caution">
    <text evidence="1">The sequence shown here is derived from an EMBL/GenBank/DDBJ whole genome shotgun (WGS) entry which is preliminary data.</text>
</comment>
<dbReference type="EMBL" id="BGZK01001783">
    <property type="protein sequence ID" value="GBP86278.1"/>
    <property type="molecule type" value="Genomic_DNA"/>
</dbReference>
<dbReference type="Proteomes" id="UP000299102">
    <property type="component" value="Unassembled WGS sequence"/>
</dbReference>
<proteinExistence type="predicted"/>